<protein>
    <submittedName>
        <fullName evidence="2">Uncharacterized protein</fullName>
    </submittedName>
</protein>
<name>A0A1G7A9F5_9RHOB</name>
<evidence type="ECO:0000313" key="3">
    <source>
        <dbReference type="Proteomes" id="UP000198994"/>
    </source>
</evidence>
<reference evidence="3" key="1">
    <citation type="submission" date="2016-10" db="EMBL/GenBank/DDBJ databases">
        <authorList>
            <person name="Varghese N."/>
            <person name="Submissions S."/>
        </authorList>
    </citation>
    <scope>NUCLEOTIDE SEQUENCE [LARGE SCALE GENOMIC DNA]</scope>
    <source>
        <strain evidence="3">DSM 10146</strain>
    </source>
</reference>
<feature type="region of interest" description="Disordered" evidence="1">
    <location>
        <begin position="135"/>
        <end position="176"/>
    </location>
</feature>
<accession>A0A1G7A9F5</accession>
<evidence type="ECO:0000256" key="1">
    <source>
        <dbReference type="SAM" id="MobiDB-lite"/>
    </source>
</evidence>
<dbReference type="RefSeq" id="WP_207545797.1">
    <property type="nucleotide sequence ID" value="NZ_FNAV01000001.1"/>
</dbReference>
<keyword evidence="3" id="KW-1185">Reference proteome</keyword>
<proteinExistence type="predicted"/>
<organism evidence="2 3">
    <name type="scientific">Salipiger thiooxidans</name>
    <dbReference type="NCBI Taxonomy" id="282683"/>
    <lineage>
        <taxon>Bacteria</taxon>
        <taxon>Pseudomonadati</taxon>
        <taxon>Pseudomonadota</taxon>
        <taxon>Alphaproteobacteria</taxon>
        <taxon>Rhodobacterales</taxon>
        <taxon>Roseobacteraceae</taxon>
        <taxon>Salipiger</taxon>
    </lineage>
</organism>
<dbReference type="EMBL" id="FNAV01000001">
    <property type="protein sequence ID" value="SDE11449.1"/>
    <property type="molecule type" value="Genomic_DNA"/>
</dbReference>
<evidence type="ECO:0000313" key="2">
    <source>
        <dbReference type="EMBL" id="SDE11449.1"/>
    </source>
</evidence>
<sequence length="176" mass="18724">MADKVSPSQIMSNRIARAYAVFRLRGCSAICPGDGNTPALAPVYDLLSTIPHLPADDLALSGGGERAFKALTSARWKAFDNRVKPPEPAVLKVVAETRQAVDAHWWDLPERAVVPGAVPERIDAHVRTMTTVLVGRPRSGISGPAPVGDHGSASHIGNDDRSSLTAGRTPHSDEVH</sequence>
<dbReference type="AlphaFoldDB" id="A0A1G7A9F5"/>
<dbReference type="Proteomes" id="UP000198994">
    <property type="component" value="Unassembled WGS sequence"/>
</dbReference>
<gene>
    <name evidence="2" type="ORF">SAMN04488105_10114</name>
</gene>
<dbReference type="STRING" id="282683.SAMN04488105_10114"/>